<accession>A0A0P9DPW9</accession>
<gene>
    <name evidence="2" type="ORF">SE17_16910</name>
</gene>
<organism evidence="2 3">
    <name type="scientific">Kouleothrix aurantiaca</name>
    <dbReference type="NCBI Taxonomy" id="186479"/>
    <lineage>
        <taxon>Bacteria</taxon>
        <taxon>Bacillati</taxon>
        <taxon>Chloroflexota</taxon>
        <taxon>Chloroflexia</taxon>
        <taxon>Chloroflexales</taxon>
        <taxon>Roseiflexineae</taxon>
        <taxon>Roseiflexaceae</taxon>
        <taxon>Kouleothrix</taxon>
    </lineage>
</organism>
<sequence>MPSQDEIETQLKLLRTHRRTLAYGLEQLARFGPSFVPPYVRSDIDDARAELVQIKQTLRAWGQLVDDEPNDDVRAGGAAGAQAFPAGGLSPELGQAVLRALETQRQNSGDGKLYQALQGLNYSAQKSAFVLSVKARTVAAYLIDGQRNHGQRWLLNLLLKRYEHALQAISIDMRRLGRGKSIADLCQEIGRKAGVAASTPEQLAPVLCRWWETQHTFLIFHSVDLLGEAGLREILEHFWRPIVTHAGDPQHHNAANKLLLFLVDNQGVAAKWNLPLAQNPANAGGPERLPTIARFSEDELDRWMMASLLDLPDDFSERTDVQTILANTDDGIPESVLEEICVICDYDWNEGASRWLKH</sequence>
<feature type="domain" description="Inactive STAND" evidence="1">
    <location>
        <begin position="120"/>
        <end position="263"/>
    </location>
</feature>
<evidence type="ECO:0000313" key="2">
    <source>
        <dbReference type="EMBL" id="KPV52199.1"/>
    </source>
</evidence>
<proteinExistence type="predicted"/>
<name>A0A0P9DPW9_9CHLR</name>
<dbReference type="AlphaFoldDB" id="A0A0P9DPW9"/>
<keyword evidence="3" id="KW-1185">Reference proteome</keyword>
<dbReference type="InterPro" id="IPR045475">
    <property type="entry name" value="iSTAND"/>
</dbReference>
<protein>
    <recommendedName>
        <fullName evidence="1">Inactive STAND domain-containing protein</fullName>
    </recommendedName>
</protein>
<evidence type="ECO:0000313" key="3">
    <source>
        <dbReference type="Proteomes" id="UP000050509"/>
    </source>
</evidence>
<reference evidence="2 3" key="1">
    <citation type="submission" date="2015-09" db="EMBL/GenBank/DDBJ databases">
        <title>Draft genome sequence of Kouleothrix aurantiaca JCM 19913.</title>
        <authorList>
            <person name="Hemp J."/>
        </authorList>
    </citation>
    <scope>NUCLEOTIDE SEQUENCE [LARGE SCALE GENOMIC DNA]</scope>
    <source>
        <strain evidence="2 3">COM-B</strain>
    </source>
</reference>
<dbReference type="EMBL" id="LJCR01000626">
    <property type="protein sequence ID" value="KPV52199.1"/>
    <property type="molecule type" value="Genomic_DNA"/>
</dbReference>
<dbReference type="Proteomes" id="UP000050509">
    <property type="component" value="Unassembled WGS sequence"/>
</dbReference>
<evidence type="ECO:0000259" key="1">
    <source>
        <dbReference type="Pfam" id="PF19995"/>
    </source>
</evidence>
<comment type="caution">
    <text evidence="2">The sequence shown here is derived from an EMBL/GenBank/DDBJ whole genome shotgun (WGS) entry which is preliminary data.</text>
</comment>
<dbReference type="Pfam" id="PF19995">
    <property type="entry name" value="iSTAND"/>
    <property type="match status" value="1"/>
</dbReference>